<dbReference type="Proteomes" id="UP000823388">
    <property type="component" value="Chromosome 9N"/>
</dbReference>
<accession>A0A8T0MQG4</accession>
<evidence type="ECO:0000313" key="3">
    <source>
        <dbReference type="Proteomes" id="UP000823388"/>
    </source>
</evidence>
<reference evidence="2 3" key="1">
    <citation type="submission" date="2020-05" db="EMBL/GenBank/DDBJ databases">
        <title>WGS assembly of Panicum virgatum.</title>
        <authorList>
            <person name="Lovell J.T."/>
            <person name="Jenkins J."/>
            <person name="Shu S."/>
            <person name="Juenger T.E."/>
            <person name="Schmutz J."/>
        </authorList>
    </citation>
    <scope>NUCLEOTIDE SEQUENCE [LARGE SCALE GENOMIC DNA]</scope>
    <source>
        <strain evidence="3">cv. AP13</strain>
    </source>
</reference>
<comment type="caution">
    <text evidence="2">The sequence shown here is derived from an EMBL/GenBank/DDBJ whole genome shotgun (WGS) entry which is preliminary data.</text>
</comment>
<keyword evidence="3" id="KW-1185">Reference proteome</keyword>
<organism evidence="2 3">
    <name type="scientific">Panicum virgatum</name>
    <name type="common">Blackwell switchgrass</name>
    <dbReference type="NCBI Taxonomy" id="38727"/>
    <lineage>
        <taxon>Eukaryota</taxon>
        <taxon>Viridiplantae</taxon>
        <taxon>Streptophyta</taxon>
        <taxon>Embryophyta</taxon>
        <taxon>Tracheophyta</taxon>
        <taxon>Spermatophyta</taxon>
        <taxon>Magnoliopsida</taxon>
        <taxon>Liliopsida</taxon>
        <taxon>Poales</taxon>
        <taxon>Poaceae</taxon>
        <taxon>PACMAD clade</taxon>
        <taxon>Panicoideae</taxon>
        <taxon>Panicodae</taxon>
        <taxon>Paniceae</taxon>
        <taxon>Panicinae</taxon>
        <taxon>Panicum</taxon>
        <taxon>Panicum sect. Hiantes</taxon>
    </lineage>
</organism>
<feature type="compositionally biased region" description="Acidic residues" evidence="1">
    <location>
        <begin position="224"/>
        <end position="242"/>
    </location>
</feature>
<protein>
    <submittedName>
        <fullName evidence="2">Uncharacterized protein</fullName>
    </submittedName>
</protein>
<sequence length="334" mass="34447">MHCSRQTLSPPPLSSAVILLPTGGRSQIRRVRGLTSPREEMVGDSTQGYQVPPVPPAGGHPPAPPFGGHSPAAGFHPPPVPPCDGHPPAGPTFGNPPPWPAGFATNHPHTAPFLWNMPQAPSFGTTHLQPPPYTGLHPHLTPFAGQDLWSPAMGVHLHPEPLYGGFDLNASASDAAHSGGGRVRRDRASRAGRVPSSPDAASSRTQSRARKALNIADSSSFGNADDDGTTDNEDGSDDDTDNESSASSTADNADFLGVGGSAAAAQAAAHLQTGAGEPSCVVQGDTADSGGSDAVEVALADLFGRDHEVIPAVKAALALRRRKRQLLKKAILLV</sequence>
<name>A0A8T0MQG4_PANVG</name>
<evidence type="ECO:0000313" key="2">
    <source>
        <dbReference type="EMBL" id="KAG2537324.1"/>
    </source>
</evidence>
<evidence type="ECO:0000256" key="1">
    <source>
        <dbReference type="SAM" id="MobiDB-lite"/>
    </source>
</evidence>
<feature type="region of interest" description="Disordered" evidence="1">
    <location>
        <begin position="174"/>
        <end position="253"/>
    </location>
</feature>
<proteinExistence type="predicted"/>
<dbReference type="AlphaFoldDB" id="A0A8T0MQG4"/>
<gene>
    <name evidence="2" type="ORF">PVAP13_9NG262700</name>
</gene>
<dbReference type="EMBL" id="CM029054">
    <property type="protein sequence ID" value="KAG2537324.1"/>
    <property type="molecule type" value="Genomic_DNA"/>
</dbReference>